<dbReference type="GO" id="GO:0022625">
    <property type="term" value="C:cytosolic large ribosomal subunit"/>
    <property type="evidence" value="ECO:0007669"/>
    <property type="project" value="TreeGrafter"/>
</dbReference>
<dbReference type="EMBL" id="CP033004">
    <property type="protein sequence ID" value="QCI23375.1"/>
    <property type="molecule type" value="Genomic_DNA"/>
</dbReference>
<evidence type="ECO:0000313" key="7">
    <source>
        <dbReference type="EMBL" id="QCI23375.1"/>
    </source>
</evidence>
<dbReference type="HAMAP" id="MF_00402">
    <property type="entry name" value="Ribosomal_bL19"/>
    <property type="match status" value="1"/>
</dbReference>
<accession>A0A4D6YGA6</accession>
<dbReference type="Gene3D" id="2.30.30.790">
    <property type="match status" value="1"/>
</dbReference>
<evidence type="ECO:0000256" key="1">
    <source>
        <dbReference type="ARBA" id="ARBA00005781"/>
    </source>
</evidence>
<keyword evidence="3 5" id="KW-0687">Ribonucleoprotein</keyword>
<dbReference type="InterPro" id="IPR038657">
    <property type="entry name" value="Ribosomal_bL19_sf"/>
</dbReference>
<dbReference type="GO" id="GO:0006412">
    <property type="term" value="P:translation"/>
    <property type="evidence" value="ECO:0007669"/>
    <property type="project" value="UniProtKB-UniRule"/>
</dbReference>
<dbReference type="NCBIfam" id="TIGR01024">
    <property type="entry name" value="rplS_bact"/>
    <property type="match status" value="1"/>
</dbReference>
<comment type="function">
    <text evidence="5 6">This protein is located at the 30S-50S ribosomal subunit interface and may play a role in the structure and function of the aminoacyl-tRNA binding site.</text>
</comment>
<comment type="similarity">
    <text evidence="1 5 6">Belongs to the bacterial ribosomal protein bL19 family.</text>
</comment>
<dbReference type="InterPro" id="IPR001857">
    <property type="entry name" value="Ribosomal_bL19"/>
</dbReference>
<gene>
    <name evidence="5" type="primary">rplS</name>
    <name evidence="7" type="ORF">D9V73_01840</name>
</gene>
<dbReference type="PANTHER" id="PTHR15680">
    <property type="entry name" value="RIBOSOMAL PROTEIN L19"/>
    <property type="match status" value="1"/>
</dbReference>
<dbReference type="Pfam" id="PF01245">
    <property type="entry name" value="Ribosomal_L19"/>
    <property type="match status" value="1"/>
</dbReference>
<dbReference type="InterPro" id="IPR008991">
    <property type="entry name" value="Translation_prot_SH3-like_sf"/>
</dbReference>
<reference evidence="7 8" key="1">
    <citation type="submission" date="2018-10" db="EMBL/GenBank/DDBJ databases">
        <title>Comparative functional genomics of the obligate endosymbiont Buchnera aphidicola.</title>
        <authorList>
            <person name="Chong R.A."/>
        </authorList>
    </citation>
    <scope>NUCLEOTIDE SEQUENCE [LARGE SCALE GENOMIC DNA]</scope>
    <source>
        <strain evidence="7 8">Mrh</strain>
    </source>
</reference>
<protein>
    <recommendedName>
        <fullName evidence="4 5">Large ribosomal subunit protein bL19</fullName>
    </recommendedName>
</protein>
<dbReference type="PROSITE" id="PS01015">
    <property type="entry name" value="RIBOSOMAL_L19"/>
    <property type="match status" value="1"/>
</dbReference>
<dbReference type="OrthoDB" id="9803541at2"/>
<evidence type="ECO:0000313" key="8">
    <source>
        <dbReference type="Proteomes" id="UP000298566"/>
    </source>
</evidence>
<evidence type="ECO:0000256" key="2">
    <source>
        <dbReference type="ARBA" id="ARBA00022980"/>
    </source>
</evidence>
<dbReference type="SUPFAM" id="SSF50104">
    <property type="entry name" value="Translation proteins SH3-like domain"/>
    <property type="match status" value="1"/>
</dbReference>
<dbReference type="PRINTS" id="PR00061">
    <property type="entry name" value="RIBOSOMALL19"/>
</dbReference>
<sequence>MVNIIKTIEKEQIKKIIPYFKSGDTIEVKVWIVEGSKKRTQLFEGIVIARRNRHFNFSFCVRKLSNGDAIERVFHAHSPNIEEINVKKYGDVKKSKLYYLRKFTGKSAKVKELLIKNKIKSE</sequence>
<dbReference type="PIRSF" id="PIRSF002191">
    <property type="entry name" value="Ribosomal_L19"/>
    <property type="match status" value="1"/>
</dbReference>
<name>A0A4D6YGA6_BUCMH</name>
<evidence type="ECO:0000256" key="5">
    <source>
        <dbReference type="HAMAP-Rule" id="MF_00402"/>
    </source>
</evidence>
<proteinExistence type="inferred from homology"/>
<dbReference type="InterPro" id="IPR018257">
    <property type="entry name" value="Ribosomal_bL19_CS"/>
</dbReference>
<dbReference type="AlphaFoldDB" id="A0A4D6YGA6"/>
<dbReference type="GO" id="GO:0003735">
    <property type="term" value="F:structural constituent of ribosome"/>
    <property type="evidence" value="ECO:0007669"/>
    <property type="project" value="InterPro"/>
</dbReference>
<evidence type="ECO:0000256" key="3">
    <source>
        <dbReference type="ARBA" id="ARBA00023274"/>
    </source>
</evidence>
<organism evidence="7 8">
    <name type="scientific">Buchnera aphidicola subsp. Melaphis rhois</name>
    <dbReference type="NCBI Taxonomy" id="118103"/>
    <lineage>
        <taxon>Bacteria</taxon>
        <taxon>Pseudomonadati</taxon>
        <taxon>Pseudomonadota</taxon>
        <taxon>Gammaproteobacteria</taxon>
        <taxon>Enterobacterales</taxon>
        <taxon>Erwiniaceae</taxon>
        <taxon>Buchnera</taxon>
    </lineage>
</organism>
<dbReference type="RefSeq" id="WP_158336584.1">
    <property type="nucleotide sequence ID" value="NZ_CP033004.1"/>
</dbReference>
<evidence type="ECO:0000256" key="4">
    <source>
        <dbReference type="ARBA" id="ARBA00035171"/>
    </source>
</evidence>
<evidence type="ECO:0000256" key="6">
    <source>
        <dbReference type="RuleBase" id="RU000559"/>
    </source>
</evidence>
<dbReference type="PANTHER" id="PTHR15680:SF9">
    <property type="entry name" value="LARGE RIBOSOMAL SUBUNIT PROTEIN BL19M"/>
    <property type="match status" value="1"/>
</dbReference>
<keyword evidence="2 5" id="KW-0689">Ribosomal protein</keyword>
<dbReference type="Proteomes" id="UP000298566">
    <property type="component" value="Chromosome"/>
</dbReference>